<evidence type="ECO:0000313" key="2">
    <source>
        <dbReference type="EMBL" id="KAK2579079.1"/>
    </source>
</evidence>
<evidence type="ECO:0000256" key="1">
    <source>
        <dbReference type="SAM" id="MobiDB-lite"/>
    </source>
</evidence>
<proteinExistence type="predicted"/>
<evidence type="ECO:0000313" key="3">
    <source>
        <dbReference type="Proteomes" id="UP001258017"/>
    </source>
</evidence>
<feature type="region of interest" description="Disordered" evidence="1">
    <location>
        <begin position="67"/>
        <end position="123"/>
    </location>
</feature>
<name>A0AAD9VLP4_9HYME</name>
<organism evidence="2 3">
    <name type="scientific">Odynerus spinipes</name>
    <dbReference type="NCBI Taxonomy" id="1348599"/>
    <lineage>
        <taxon>Eukaryota</taxon>
        <taxon>Metazoa</taxon>
        <taxon>Ecdysozoa</taxon>
        <taxon>Arthropoda</taxon>
        <taxon>Hexapoda</taxon>
        <taxon>Insecta</taxon>
        <taxon>Pterygota</taxon>
        <taxon>Neoptera</taxon>
        <taxon>Endopterygota</taxon>
        <taxon>Hymenoptera</taxon>
        <taxon>Apocrita</taxon>
        <taxon>Aculeata</taxon>
        <taxon>Vespoidea</taxon>
        <taxon>Vespidae</taxon>
        <taxon>Eumeninae</taxon>
        <taxon>Odynerus</taxon>
    </lineage>
</organism>
<reference evidence="2" key="2">
    <citation type="journal article" date="2023" name="Commun. Biol.">
        <title>Intrasexual cuticular hydrocarbon dimorphism in a wasp sheds light on hydrocarbon biosynthesis genes in Hymenoptera.</title>
        <authorList>
            <person name="Moris V.C."/>
            <person name="Podsiadlowski L."/>
            <person name="Martin S."/>
            <person name="Oeyen J.P."/>
            <person name="Donath A."/>
            <person name="Petersen M."/>
            <person name="Wilbrandt J."/>
            <person name="Misof B."/>
            <person name="Liedtke D."/>
            <person name="Thamm M."/>
            <person name="Scheiner R."/>
            <person name="Schmitt T."/>
            <person name="Niehuis O."/>
        </authorList>
    </citation>
    <scope>NUCLEOTIDE SEQUENCE</scope>
    <source>
        <strain evidence="2">GBR_01_08_01A</strain>
    </source>
</reference>
<dbReference type="EMBL" id="JAIFRP010000111">
    <property type="protein sequence ID" value="KAK2579079.1"/>
    <property type="molecule type" value="Genomic_DNA"/>
</dbReference>
<comment type="caution">
    <text evidence="2">The sequence shown here is derived from an EMBL/GenBank/DDBJ whole genome shotgun (WGS) entry which is preliminary data.</text>
</comment>
<reference evidence="2" key="1">
    <citation type="submission" date="2021-08" db="EMBL/GenBank/DDBJ databases">
        <authorList>
            <person name="Misof B."/>
            <person name="Oliver O."/>
            <person name="Podsiadlowski L."/>
            <person name="Donath A."/>
            <person name="Peters R."/>
            <person name="Mayer C."/>
            <person name="Rust J."/>
            <person name="Gunkel S."/>
            <person name="Lesny P."/>
            <person name="Martin S."/>
            <person name="Oeyen J.P."/>
            <person name="Petersen M."/>
            <person name="Panagiotis P."/>
            <person name="Wilbrandt J."/>
            <person name="Tanja T."/>
        </authorList>
    </citation>
    <scope>NUCLEOTIDE SEQUENCE</scope>
    <source>
        <strain evidence="2">GBR_01_08_01A</strain>
        <tissue evidence="2">Thorax + abdomen</tissue>
    </source>
</reference>
<dbReference type="Proteomes" id="UP001258017">
    <property type="component" value="Unassembled WGS sequence"/>
</dbReference>
<feature type="compositionally biased region" description="Polar residues" evidence="1">
    <location>
        <begin position="67"/>
        <end position="76"/>
    </location>
</feature>
<feature type="compositionally biased region" description="Polar residues" evidence="1">
    <location>
        <begin position="113"/>
        <end position="123"/>
    </location>
</feature>
<protein>
    <submittedName>
        <fullName evidence="2">Uncharacterized protein</fullName>
    </submittedName>
</protein>
<keyword evidence="3" id="KW-1185">Reference proteome</keyword>
<sequence length="123" mass="13941">METVIHGFESCGLWPCNRFKIKDDECVVLDEDCEVPPDVNPSTSSQKPATEKQLMVMEADQRTQIAQENQDLTPASLTPDREQISENRNLYHAPSIIGGLEGNSTDRQKYRLQRQSQFNSDSI</sequence>
<accession>A0AAD9VLP4</accession>
<dbReference type="AlphaFoldDB" id="A0AAD9VLP4"/>
<gene>
    <name evidence="2" type="ORF">KPH14_010928</name>
</gene>